<protein>
    <submittedName>
        <fullName evidence="5">Bifunctional hydroxyacyl-CoA dehydrogenase/enoyl-CoA hydratase fox2</fullName>
    </submittedName>
</protein>
<proteinExistence type="inferred from homology"/>
<dbReference type="PRINTS" id="PR00080">
    <property type="entry name" value="SDRFAMILY"/>
</dbReference>
<dbReference type="GeneID" id="89931700"/>
<dbReference type="GO" id="GO:0016491">
    <property type="term" value="F:oxidoreductase activity"/>
    <property type="evidence" value="ECO:0007669"/>
    <property type="project" value="UniProtKB-KW"/>
</dbReference>
<dbReference type="PANTHER" id="PTHR45024">
    <property type="entry name" value="DEHYDROGENASES, SHORT CHAIN"/>
    <property type="match status" value="1"/>
</dbReference>
<dbReference type="Proteomes" id="UP001337655">
    <property type="component" value="Unassembled WGS sequence"/>
</dbReference>
<dbReference type="SUPFAM" id="SSF51735">
    <property type="entry name" value="NAD(P)-binding Rossmann-fold domains"/>
    <property type="match status" value="1"/>
</dbReference>
<keyword evidence="2" id="KW-0521">NADP</keyword>
<organism evidence="5 6">
    <name type="scientific">Saxophila tyrrhenica</name>
    <dbReference type="NCBI Taxonomy" id="1690608"/>
    <lineage>
        <taxon>Eukaryota</taxon>
        <taxon>Fungi</taxon>
        <taxon>Dikarya</taxon>
        <taxon>Ascomycota</taxon>
        <taxon>Pezizomycotina</taxon>
        <taxon>Dothideomycetes</taxon>
        <taxon>Dothideomycetidae</taxon>
        <taxon>Mycosphaerellales</taxon>
        <taxon>Extremaceae</taxon>
        <taxon>Saxophila</taxon>
    </lineage>
</organism>
<comment type="caution">
    <text evidence="5">The sequence shown here is derived from an EMBL/GenBank/DDBJ whole genome shotgun (WGS) entry which is preliminary data.</text>
</comment>
<gene>
    <name evidence="5" type="primary">FOX2_1</name>
    <name evidence="5" type="ORF">LTR77_010372</name>
</gene>
<keyword evidence="3" id="KW-0560">Oxidoreductase</keyword>
<evidence type="ECO:0000256" key="3">
    <source>
        <dbReference type="ARBA" id="ARBA00023002"/>
    </source>
</evidence>
<dbReference type="AlphaFoldDB" id="A0AAV9NYW2"/>
<reference evidence="5 6" key="1">
    <citation type="submission" date="2023-08" db="EMBL/GenBank/DDBJ databases">
        <title>Black Yeasts Isolated from many extreme environments.</title>
        <authorList>
            <person name="Coleine C."/>
            <person name="Stajich J.E."/>
            <person name="Selbmann L."/>
        </authorList>
    </citation>
    <scope>NUCLEOTIDE SEQUENCE [LARGE SCALE GENOMIC DNA]</scope>
    <source>
        <strain evidence="5 6">CCFEE 5935</strain>
    </source>
</reference>
<dbReference type="InterPro" id="IPR036291">
    <property type="entry name" value="NAD(P)-bd_dom_sf"/>
</dbReference>
<evidence type="ECO:0000256" key="4">
    <source>
        <dbReference type="RuleBase" id="RU000363"/>
    </source>
</evidence>
<evidence type="ECO:0000313" key="5">
    <source>
        <dbReference type="EMBL" id="KAK5163699.1"/>
    </source>
</evidence>
<dbReference type="PANTHER" id="PTHR45024:SF2">
    <property type="entry name" value="SCP2 DOMAIN-CONTAINING PROTEIN"/>
    <property type="match status" value="1"/>
</dbReference>
<evidence type="ECO:0000256" key="2">
    <source>
        <dbReference type="ARBA" id="ARBA00022857"/>
    </source>
</evidence>
<comment type="similarity">
    <text evidence="1 4">Belongs to the short-chain dehydrogenases/reductases (SDR) family.</text>
</comment>
<dbReference type="InterPro" id="IPR002347">
    <property type="entry name" value="SDR_fam"/>
</dbReference>
<dbReference type="InterPro" id="IPR020904">
    <property type="entry name" value="Sc_DH/Rdtase_CS"/>
</dbReference>
<evidence type="ECO:0000313" key="6">
    <source>
        <dbReference type="Proteomes" id="UP001337655"/>
    </source>
</evidence>
<dbReference type="InterPro" id="IPR051687">
    <property type="entry name" value="Peroxisomal_Beta-Oxidation"/>
</dbReference>
<keyword evidence="6" id="KW-1185">Reference proteome</keyword>
<dbReference type="PRINTS" id="PR00081">
    <property type="entry name" value="GDHRDH"/>
</dbReference>
<accession>A0AAV9NYW2</accession>
<dbReference type="Gene3D" id="3.40.50.720">
    <property type="entry name" value="NAD(P)-binding Rossmann-like Domain"/>
    <property type="match status" value="1"/>
</dbReference>
<dbReference type="RefSeq" id="XP_064654101.1">
    <property type="nucleotide sequence ID" value="XM_064807592.1"/>
</dbReference>
<dbReference type="Pfam" id="PF00106">
    <property type="entry name" value="adh_short"/>
    <property type="match status" value="1"/>
</dbReference>
<dbReference type="PROSITE" id="PS00061">
    <property type="entry name" value="ADH_SHORT"/>
    <property type="match status" value="1"/>
</dbReference>
<name>A0AAV9NYW2_9PEZI</name>
<sequence>MARTLPLSGRVAIVTGAGGGLGREYALLLASRGAKVVVNDYGGSLDGQKGGTSRAQKVVDEIQQAGGEAVADGHDVSLDAEVPEIVETAQRAFHQGIHILINNAGTAGQMSDVGRDFNGPSFRRTWEIAAYGTNLLISAVWPLMVEQGYGRIVNTSSDSIYGFGGGGDGGYASSKGAVFALTKDLGKASLKHGITINGVLPSAASRMSDLSPVIKQITSQYFEASQVATFVGALADERCAVSGELFSVGGGRAARTTLATFPGHRSNSVEGYLDNFDSVMGSAANVHIPADCMDQVAYAISQATDISVDEARRATVLRE</sequence>
<dbReference type="EMBL" id="JAVRRT010000023">
    <property type="protein sequence ID" value="KAK5163699.1"/>
    <property type="molecule type" value="Genomic_DNA"/>
</dbReference>
<evidence type="ECO:0000256" key="1">
    <source>
        <dbReference type="ARBA" id="ARBA00006484"/>
    </source>
</evidence>